<feature type="domain" description="Integrase zinc-binding" evidence="1">
    <location>
        <begin position="267"/>
        <end position="323"/>
    </location>
</feature>
<evidence type="ECO:0000313" key="2">
    <source>
        <dbReference type="EMBL" id="KAF4648935.1"/>
    </source>
</evidence>
<dbReference type="FunFam" id="1.10.340.70:FF:000001">
    <property type="entry name" value="Retrovirus-related Pol polyprotein from transposon gypsy-like Protein"/>
    <property type="match status" value="2"/>
</dbReference>
<dbReference type="PANTHER" id="PTHR37984:SF5">
    <property type="entry name" value="PROTEIN NYNRIN-LIKE"/>
    <property type="match status" value="1"/>
</dbReference>
<dbReference type="InterPro" id="IPR050951">
    <property type="entry name" value="Retrovirus_Pol_polyprotein"/>
</dbReference>
<accession>A0A7J6KNQ0</accession>
<gene>
    <name evidence="2" type="ORF">FOL47_002624</name>
</gene>
<dbReference type="Proteomes" id="UP000591131">
    <property type="component" value="Unassembled WGS sequence"/>
</dbReference>
<dbReference type="AlphaFoldDB" id="A0A7J6KNQ0"/>
<comment type="caution">
    <text evidence="2">The sequence shown here is derived from an EMBL/GenBank/DDBJ whole genome shotgun (WGS) entry which is preliminary data.</text>
</comment>
<dbReference type="Gene3D" id="1.10.340.70">
    <property type="match status" value="2"/>
</dbReference>
<dbReference type="EMBL" id="JAAPAO010001738">
    <property type="protein sequence ID" value="KAF4648935.1"/>
    <property type="molecule type" value="Genomic_DNA"/>
</dbReference>
<dbReference type="PANTHER" id="PTHR37984">
    <property type="entry name" value="PROTEIN CBG26694"/>
    <property type="match status" value="1"/>
</dbReference>
<evidence type="ECO:0000313" key="3">
    <source>
        <dbReference type="Proteomes" id="UP000591131"/>
    </source>
</evidence>
<evidence type="ECO:0000259" key="1">
    <source>
        <dbReference type="Pfam" id="PF17921"/>
    </source>
</evidence>
<sequence length="335" mass="38718">MAHSHGQVSRDRVALNCPFEKSLLVAEQREDPSIGLLRRRLQRHRWRQEDCFDPRLQPYKSVMCLLAVDEDGLLVRKVRYGDRDYFVPLVPPTLRPTMLIEVHERCGHAGMRRAGQFLRQRCYWPGMNDHLHVHIACCEVCYPSDSEDSISASPFGPEVSPLPAMMAMPVEASHATTIHPVISANLVTPLEQWSKADLIRLQDQDVVLSVVKDRLRSDRPFTRKDMRDAAFRPYRRLWSVLFLDDEQLLVRMVKQLPEEDKTFVPIIPSALRKDVLHRFHDLGGHFGRGHMWEKLRRLCFWPGQNVDIADYVAACERCLVSKAKQKPPAFLVPFP</sequence>
<feature type="non-terminal residue" evidence="2">
    <location>
        <position position="335"/>
    </location>
</feature>
<name>A0A7J6KNQ0_PERCH</name>
<proteinExistence type="predicted"/>
<dbReference type="Pfam" id="PF17921">
    <property type="entry name" value="Integrase_H2C2"/>
    <property type="match status" value="2"/>
</dbReference>
<keyword evidence="3" id="KW-1185">Reference proteome</keyword>
<reference evidence="2 3" key="1">
    <citation type="submission" date="2020-04" db="EMBL/GenBank/DDBJ databases">
        <title>Perkinsus chesapeaki whole genome sequence.</title>
        <authorList>
            <person name="Bogema D.R."/>
        </authorList>
    </citation>
    <scope>NUCLEOTIDE SEQUENCE [LARGE SCALE GENOMIC DNA]</scope>
    <source>
        <strain evidence="2">ATCC PRA-425</strain>
    </source>
</reference>
<dbReference type="InterPro" id="IPR041588">
    <property type="entry name" value="Integrase_H2C2"/>
</dbReference>
<dbReference type="OrthoDB" id="6366141at2759"/>
<organism evidence="2 3">
    <name type="scientific">Perkinsus chesapeaki</name>
    <name type="common">Clam parasite</name>
    <name type="synonym">Perkinsus andrewsi</name>
    <dbReference type="NCBI Taxonomy" id="330153"/>
    <lineage>
        <taxon>Eukaryota</taxon>
        <taxon>Sar</taxon>
        <taxon>Alveolata</taxon>
        <taxon>Perkinsozoa</taxon>
        <taxon>Perkinsea</taxon>
        <taxon>Perkinsida</taxon>
        <taxon>Perkinsidae</taxon>
        <taxon>Perkinsus</taxon>
    </lineage>
</organism>
<protein>
    <recommendedName>
        <fullName evidence="1">Integrase zinc-binding domain-containing protein</fullName>
    </recommendedName>
</protein>
<feature type="domain" description="Integrase zinc-binding" evidence="1">
    <location>
        <begin position="90"/>
        <end position="141"/>
    </location>
</feature>